<evidence type="ECO:0000313" key="2">
    <source>
        <dbReference type="Proteomes" id="UP000027138"/>
    </source>
</evidence>
<protein>
    <submittedName>
        <fullName evidence="1">Uncharacterized protein</fullName>
    </submittedName>
</protein>
<dbReference type="EMBL" id="KK914308">
    <property type="protein sequence ID" value="KDP42290.1"/>
    <property type="molecule type" value="Genomic_DNA"/>
</dbReference>
<name>A0A067LCS7_JATCU</name>
<keyword evidence="2" id="KW-1185">Reference proteome</keyword>
<gene>
    <name evidence="1" type="ORF">JCGZ_01614</name>
</gene>
<sequence length="56" mass="6472">MEKETWPVLLKHARASQLPDFQRCARLRPCPSARPCAEAYPDHAKQTRPVLKPLDF</sequence>
<dbReference type="AlphaFoldDB" id="A0A067LCS7"/>
<dbReference type="Proteomes" id="UP000027138">
    <property type="component" value="Unassembled WGS sequence"/>
</dbReference>
<proteinExistence type="predicted"/>
<accession>A0A067LCS7</accession>
<reference evidence="1 2" key="1">
    <citation type="journal article" date="2014" name="PLoS ONE">
        <title>Global Analysis of Gene Expression Profiles in Physic Nut (Jatropha curcas L.) Seedlings Exposed to Salt Stress.</title>
        <authorList>
            <person name="Zhang L."/>
            <person name="Zhang C."/>
            <person name="Wu P."/>
            <person name="Chen Y."/>
            <person name="Li M."/>
            <person name="Jiang H."/>
            <person name="Wu G."/>
        </authorList>
    </citation>
    <scope>NUCLEOTIDE SEQUENCE [LARGE SCALE GENOMIC DNA]</scope>
    <source>
        <strain evidence="2">cv. GZQX0401</strain>
        <tissue evidence="1">Young leaves</tissue>
    </source>
</reference>
<evidence type="ECO:0000313" key="1">
    <source>
        <dbReference type="EMBL" id="KDP42290.1"/>
    </source>
</evidence>
<organism evidence="1 2">
    <name type="scientific">Jatropha curcas</name>
    <name type="common">Barbados nut</name>
    <dbReference type="NCBI Taxonomy" id="180498"/>
    <lineage>
        <taxon>Eukaryota</taxon>
        <taxon>Viridiplantae</taxon>
        <taxon>Streptophyta</taxon>
        <taxon>Embryophyta</taxon>
        <taxon>Tracheophyta</taxon>
        <taxon>Spermatophyta</taxon>
        <taxon>Magnoliopsida</taxon>
        <taxon>eudicotyledons</taxon>
        <taxon>Gunneridae</taxon>
        <taxon>Pentapetalae</taxon>
        <taxon>rosids</taxon>
        <taxon>fabids</taxon>
        <taxon>Malpighiales</taxon>
        <taxon>Euphorbiaceae</taxon>
        <taxon>Crotonoideae</taxon>
        <taxon>Jatropheae</taxon>
        <taxon>Jatropha</taxon>
    </lineage>
</organism>